<evidence type="ECO:0000313" key="11">
    <source>
        <dbReference type="Proteomes" id="UP000683575"/>
    </source>
</evidence>
<evidence type="ECO:0000259" key="9">
    <source>
        <dbReference type="PROSITE" id="PS50850"/>
    </source>
</evidence>
<gene>
    <name evidence="10" type="ORF">KRR39_09835</name>
</gene>
<keyword evidence="11" id="KW-1185">Reference proteome</keyword>
<name>A0A975Y1Y7_9ACTN</name>
<accession>A0A975Y1Y7</accession>
<feature type="transmembrane region" description="Helical" evidence="8">
    <location>
        <begin position="422"/>
        <end position="442"/>
    </location>
</feature>
<dbReference type="InterPro" id="IPR011701">
    <property type="entry name" value="MFS"/>
</dbReference>
<feature type="transmembrane region" description="Helical" evidence="8">
    <location>
        <begin position="247"/>
        <end position="268"/>
    </location>
</feature>
<feature type="domain" description="Major facilitator superfamily (MFS) profile" evidence="9">
    <location>
        <begin position="32"/>
        <end position="481"/>
    </location>
</feature>
<feature type="transmembrane region" description="Helical" evidence="8">
    <location>
        <begin position="184"/>
        <end position="202"/>
    </location>
</feature>
<feature type="transmembrane region" description="Helical" evidence="8">
    <location>
        <begin position="123"/>
        <end position="144"/>
    </location>
</feature>
<feature type="transmembrane region" description="Helical" evidence="8">
    <location>
        <begin position="347"/>
        <end position="369"/>
    </location>
</feature>
<feature type="transmembrane region" description="Helical" evidence="8">
    <location>
        <begin position="375"/>
        <end position="401"/>
    </location>
</feature>
<keyword evidence="5 8" id="KW-1133">Transmembrane helix</keyword>
<feature type="transmembrane region" description="Helical" evidence="8">
    <location>
        <begin position="454"/>
        <end position="471"/>
    </location>
</feature>
<feature type="transmembrane region" description="Helical" evidence="8">
    <location>
        <begin position="222"/>
        <end position="241"/>
    </location>
</feature>
<evidence type="ECO:0000256" key="5">
    <source>
        <dbReference type="ARBA" id="ARBA00022989"/>
    </source>
</evidence>
<dbReference type="AlphaFoldDB" id="A0A975Y1Y7"/>
<evidence type="ECO:0000313" key="10">
    <source>
        <dbReference type="EMBL" id="QWZ09996.1"/>
    </source>
</evidence>
<dbReference type="PANTHER" id="PTHR42718">
    <property type="entry name" value="MAJOR FACILITATOR SUPERFAMILY MULTIDRUG TRANSPORTER MFSC"/>
    <property type="match status" value="1"/>
</dbReference>
<evidence type="ECO:0000256" key="3">
    <source>
        <dbReference type="ARBA" id="ARBA00022475"/>
    </source>
</evidence>
<reference evidence="10" key="1">
    <citation type="submission" date="2021-06" db="EMBL/GenBank/DDBJ databases">
        <title>Complete genome sequence of Nocardioides sp. G188.</title>
        <authorList>
            <person name="Im W.-T."/>
        </authorList>
    </citation>
    <scope>NUCLEOTIDE SEQUENCE</scope>
    <source>
        <strain evidence="10">G188</strain>
    </source>
</reference>
<evidence type="ECO:0000256" key="4">
    <source>
        <dbReference type="ARBA" id="ARBA00022692"/>
    </source>
</evidence>
<evidence type="ECO:0000256" key="6">
    <source>
        <dbReference type="ARBA" id="ARBA00023136"/>
    </source>
</evidence>
<dbReference type="InterPro" id="IPR020846">
    <property type="entry name" value="MFS_dom"/>
</dbReference>
<keyword evidence="6 8" id="KW-0472">Membrane</keyword>
<dbReference type="Pfam" id="PF07690">
    <property type="entry name" value="MFS_1"/>
    <property type="match status" value="2"/>
</dbReference>
<dbReference type="PROSITE" id="PS50850">
    <property type="entry name" value="MFS"/>
    <property type="match status" value="1"/>
</dbReference>
<feature type="transmembrane region" description="Helical" evidence="8">
    <location>
        <begin position="156"/>
        <end position="178"/>
    </location>
</feature>
<evidence type="ECO:0000256" key="7">
    <source>
        <dbReference type="SAM" id="MobiDB-lite"/>
    </source>
</evidence>
<dbReference type="GO" id="GO:0022857">
    <property type="term" value="F:transmembrane transporter activity"/>
    <property type="evidence" value="ECO:0007669"/>
    <property type="project" value="InterPro"/>
</dbReference>
<protein>
    <submittedName>
        <fullName evidence="10">MFS transporter</fullName>
    </submittedName>
</protein>
<dbReference type="RefSeq" id="WP_216941842.1">
    <property type="nucleotide sequence ID" value="NZ_CP077062.1"/>
</dbReference>
<dbReference type="KEGG" id="nps:KRR39_09835"/>
<proteinExistence type="predicted"/>
<feature type="region of interest" description="Disordered" evidence="7">
    <location>
        <begin position="1"/>
        <end position="25"/>
    </location>
</feature>
<comment type="subcellular location">
    <subcellularLocation>
        <location evidence="1">Cell membrane</location>
        <topology evidence="1">Multi-pass membrane protein</topology>
    </subcellularLocation>
</comment>
<dbReference type="EMBL" id="CP077062">
    <property type="protein sequence ID" value="QWZ09996.1"/>
    <property type="molecule type" value="Genomic_DNA"/>
</dbReference>
<feature type="transmembrane region" description="Helical" evidence="8">
    <location>
        <begin position="66"/>
        <end position="86"/>
    </location>
</feature>
<keyword evidence="3" id="KW-1003">Cell membrane</keyword>
<dbReference type="Proteomes" id="UP000683575">
    <property type="component" value="Chromosome"/>
</dbReference>
<evidence type="ECO:0000256" key="8">
    <source>
        <dbReference type="SAM" id="Phobius"/>
    </source>
</evidence>
<keyword evidence="2" id="KW-0813">Transport</keyword>
<feature type="transmembrane region" description="Helical" evidence="8">
    <location>
        <begin position="98"/>
        <end position="117"/>
    </location>
</feature>
<evidence type="ECO:0000256" key="2">
    <source>
        <dbReference type="ARBA" id="ARBA00022448"/>
    </source>
</evidence>
<keyword evidence="4 8" id="KW-0812">Transmembrane</keyword>
<feature type="transmembrane region" description="Helical" evidence="8">
    <location>
        <begin position="289"/>
        <end position="310"/>
    </location>
</feature>
<evidence type="ECO:0000256" key="1">
    <source>
        <dbReference type="ARBA" id="ARBA00004651"/>
    </source>
</evidence>
<sequence>MSADDRGANGPTDPGSPAREALGPPGQVSRGLALLVAGTLFMEILDATVIAPAAPHIGDDFGVPAVSLNIAISAYVLTLAVMIPLSGWLADRVGARRVFVLAVWIFTLASIGCAFATDLRMLTAMRVLQGLGGAMMVPVGRLVVLRTTAKTELVRAIAYLTWPALLAPVIAPAVGGLLSTYASWRLIFLVNVPLGIVGVVLARRLMPDVRGPATTALDWRGFTLTAVGVAALVVGLEGIGTGHADPVLVVGSLSVSLLALVAAVRYLLRTATPLLDLRVLLIPTYRVTAGGGSVFRAVITATPFLMALFLQVGLGWSAAQAGTILIALFVGNVAVKPATTPLMRRCGIRTVMLTAVVASAVCLLAMATLRGSTPVPVVIGVLFLSGIFRSIGFTAYNSVAFADVPPSNMTHANTLMSTLQELGAGLGVAVGALLVRLGGPLADDLGLGSGPDQAFRLAFAMLAVLLVGPALEALRLDPAAGTTVTGHRLRRRA</sequence>
<dbReference type="PANTHER" id="PTHR42718:SF46">
    <property type="entry name" value="BLR6921 PROTEIN"/>
    <property type="match status" value="1"/>
</dbReference>
<organism evidence="10 11">
    <name type="scientific">Nocardioides panacis</name>
    <dbReference type="NCBI Taxonomy" id="2849501"/>
    <lineage>
        <taxon>Bacteria</taxon>
        <taxon>Bacillati</taxon>
        <taxon>Actinomycetota</taxon>
        <taxon>Actinomycetes</taxon>
        <taxon>Propionibacteriales</taxon>
        <taxon>Nocardioidaceae</taxon>
        <taxon>Nocardioides</taxon>
    </lineage>
</organism>
<dbReference type="GO" id="GO:0005886">
    <property type="term" value="C:plasma membrane"/>
    <property type="evidence" value="ECO:0007669"/>
    <property type="project" value="UniProtKB-SubCell"/>
</dbReference>
<feature type="transmembrane region" description="Helical" evidence="8">
    <location>
        <begin position="32"/>
        <end position="54"/>
    </location>
</feature>
<feature type="transmembrane region" description="Helical" evidence="8">
    <location>
        <begin position="316"/>
        <end position="335"/>
    </location>
</feature>